<feature type="coiled-coil region" evidence="1">
    <location>
        <begin position="159"/>
        <end position="213"/>
    </location>
</feature>
<comment type="caution">
    <text evidence="2">The sequence shown here is derived from an EMBL/GenBank/DDBJ whole genome shotgun (WGS) entry which is preliminary data.</text>
</comment>
<gene>
    <name evidence="2" type="ORF">FH603_2909</name>
</gene>
<keyword evidence="3" id="KW-1185">Reference proteome</keyword>
<reference evidence="2 3" key="1">
    <citation type="submission" date="2019-06" db="EMBL/GenBank/DDBJ databases">
        <title>Spirosoma utsteinense sp. nov. isolated from Antarctic ice-free soils.</title>
        <authorList>
            <person name="Tahon G."/>
        </authorList>
    </citation>
    <scope>NUCLEOTIDE SEQUENCE [LARGE SCALE GENOMIC DNA]</scope>
    <source>
        <strain evidence="2 3">LMG 31447</strain>
    </source>
</reference>
<dbReference type="Proteomes" id="UP000700732">
    <property type="component" value="Unassembled WGS sequence"/>
</dbReference>
<sequence length="364" mass="41480">MSLVWCLYGRQMIDVDDIYEKEIKEQGGYGSYVKSSLNRQAQAKGDTSFHVAITITGTVIPELPAKEIVIKRSYSTVKGIDTLQILVDGEETDLIKEELRDKEIAGEEMFIREFIMPIEIAKFFLFDAEKIVNLAENTSLEQRKKLSIAYSEILGIKKYEDIKGEIETLRDRLKQSSANPKDKQLLNTLKTEVENIEVEVDSANKEIVLLKETKAQLSYQSEQLRDKLVRAGNTVTEEGYQALKKEAKDTSDALELLQNDFRDSFEKIPFAIAGGRLLEVAQQVEDETSYKSAQQGQEQVDQRTDLVLTDLLSAERTLKEVLPASVHRFYHDTVKTLIKKHFFAETPDLPEDFKLLHDFSLSDT</sequence>
<name>A0ABR6W737_9BACT</name>
<proteinExistence type="predicted"/>
<evidence type="ECO:0000256" key="1">
    <source>
        <dbReference type="SAM" id="Coils"/>
    </source>
</evidence>
<evidence type="ECO:0000313" key="2">
    <source>
        <dbReference type="EMBL" id="MBC3792397.1"/>
    </source>
</evidence>
<protein>
    <submittedName>
        <fullName evidence="2">DNA sulfur modification protein DndD</fullName>
    </submittedName>
</protein>
<evidence type="ECO:0000313" key="3">
    <source>
        <dbReference type="Proteomes" id="UP000700732"/>
    </source>
</evidence>
<keyword evidence="1" id="KW-0175">Coiled coil</keyword>
<organism evidence="2 3">
    <name type="scientific">Spirosoma utsteinense</name>
    <dbReference type="NCBI Taxonomy" id="2585773"/>
    <lineage>
        <taxon>Bacteria</taxon>
        <taxon>Pseudomonadati</taxon>
        <taxon>Bacteroidota</taxon>
        <taxon>Cytophagia</taxon>
        <taxon>Cytophagales</taxon>
        <taxon>Cytophagaceae</taxon>
        <taxon>Spirosoma</taxon>
    </lineage>
</organism>
<dbReference type="EMBL" id="VFIA01000015">
    <property type="protein sequence ID" value="MBC3792397.1"/>
    <property type="molecule type" value="Genomic_DNA"/>
</dbReference>
<accession>A0ABR6W737</accession>